<dbReference type="InterPro" id="IPR003740">
    <property type="entry name" value="YitT"/>
</dbReference>
<evidence type="ECO:0000256" key="1">
    <source>
        <dbReference type="ARBA" id="ARBA00004651"/>
    </source>
</evidence>
<feature type="transmembrane region" description="Helical" evidence="6">
    <location>
        <begin position="63"/>
        <end position="80"/>
    </location>
</feature>
<proteinExistence type="predicted"/>
<sequence length="289" mass="32021">MKKESETYKILMVIAGGFIFAAGVNLFIVPLNLYSGGVIGIAQIMRTIMIQYAHIPLPANFDVAGIINFLMNLPLFILAYRSISRKFFVKTLFCVIAQTLAFSLIFIPETPILDDVLASCLIGGIICGFGIGIALRSGGSGGGLDILGVYFTRKFANFSVGKLSIIVNAFVYLLCAFLFDVPTAIYSILYMTCFSLVLDRTHYQNINMTAMIFTKNQEIQEAIMKETGRGVTYWDGAGAYTKTQTRILVTVINKYEEHQIRRIVASFDPNAFVIFNEGPTVSGNFEKRL</sequence>
<evidence type="ECO:0000256" key="3">
    <source>
        <dbReference type="ARBA" id="ARBA00022692"/>
    </source>
</evidence>
<feature type="transmembrane region" description="Helical" evidence="6">
    <location>
        <begin position="7"/>
        <end position="28"/>
    </location>
</feature>
<dbReference type="Gene3D" id="3.30.70.120">
    <property type="match status" value="1"/>
</dbReference>
<comment type="subcellular location">
    <subcellularLocation>
        <location evidence="1">Cell membrane</location>
        <topology evidence="1">Multi-pass membrane protein</topology>
    </subcellularLocation>
</comment>
<dbReference type="PANTHER" id="PTHR33545">
    <property type="entry name" value="UPF0750 MEMBRANE PROTEIN YITT-RELATED"/>
    <property type="match status" value="1"/>
</dbReference>
<evidence type="ECO:0000256" key="2">
    <source>
        <dbReference type="ARBA" id="ARBA00022475"/>
    </source>
</evidence>
<dbReference type="Pfam" id="PF02588">
    <property type="entry name" value="YitT_membrane"/>
    <property type="match status" value="1"/>
</dbReference>
<dbReference type="AlphaFoldDB" id="A0A4R3SVF4"/>
<dbReference type="Pfam" id="PF10035">
    <property type="entry name" value="DUF2179"/>
    <property type="match status" value="1"/>
</dbReference>
<feature type="domain" description="DUF2179" evidence="7">
    <location>
        <begin position="229"/>
        <end position="283"/>
    </location>
</feature>
<evidence type="ECO:0000313" key="9">
    <source>
        <dbReference type="Proteomes" id="UP000295773"/>
    </source>
</evidence>
<dbReference type="InterPro" id="IPR015867">
    <property type="entry name" value="N-reg_PII/ATP_PRibTrfase_C"/>
</dbReference>
<feature type="transmembrane region" description="Helical" evidence="6">
    <location>
        <begin position="116"/>
        <end position="135"/>
    </location>
</feature>
<feature type="transmembrane region" description="Helical" evidence="6">
    <location>
        <begin position="155"/>
        <end position="179"/>
    </location>
</feature>
<organism evidence="8 9">
    <name type="scientific">Longicatena caecimuris</name>
    <dbReference type="NCBI Taxonomy" id="1796635"/>
    <lineage>
        <taxon>Bacteria</taxon>
        <taxon>Bacillati</taxon>
        <taxon>Bacillota</taxon>
        <taxon>Erysipelotrichia</taxon>
        <taxon>Erysipelotrichales</taxon>
        <taxon>Erysipelotrichaceae</taxon>
        <taxon>Longicatena</taxon>
    </lineage>
</organism>
<evidence type="ECO:0000256" key="4">
    <source>
        <dbReference type="ARBA" id="ARBA00022989"/>
    </source>
</evidence>
<evidence type="ECO:0000256" key="6">
    <source>
        <dbReference type="SAM" id="Phobius"/>
    </source>
</evidence>
<accession>A0A4R3SVF4</accession>
<evidence type="ECO:0000313" key="8">
    <source>
        <dbReference type="EMBL" id="TCU52850.1"/>
    </source>
</evidence>
<keyword evidence="3 6" id="KW-0812">Transmembrane</keyword>
<dbReference type="Proteomes" id="UP000295773">
    <property type="component" value="Unassembled WGS sequence"/>
</dbReference>
<keyword evidence="5 6" id="KW-0472">Membrane</keyword>
<feature type="transmembrane region" description="Helical" evidence="6">
    <location>
        <begin position="185"/>
        <end position="203"/>
    </location>
</feature>
<keyword evidence="9" id="KW-1185">Reference proteome</keyword>
<keyword evidence="2" id="KW-1003">Cell membrane</keyword>
<evidence type="ECO:0000256" key="5">
    <source>
        <dbReference type="ARBA" id="ARBA00023136"/>
    </source>
</evidence>
<name>A0A4R3SVF4_9FIRM</name>
<protein>
    <submittedName>
        <fullName evidence="8">Uncharacterized membrane-anchored protein YitT (DUF2179 family)</fullName>
    </submittedName>
</protein>
<keyword evidence="4 6" id="KW-1133">Transmembrane helix</keyword>
<evidence type="ECO:0000259" key="7">
    <source>
        <dbReference type="Pfam" id="PF10035"/>
    </source>
</evidence>
<dbReference type="PIRSF" id="PIRSF006483">
    <property type="entry name" value="Membrane_protein_YitT"/>
    <property type="match status" value="1"/>
</dbReference>
<dbReference type="GO" id="GO:0005886">
    <property type="term" value="C:plasma membrane"/>
    <property type="evidence" value="ECO:0007669"/>
    <property type="project" value="UniProtKB-SubCell"/>
</dbReference>
<dbReference type="InterPro" id="IPR019264">
    <property type="entry name" value="DUF2179"/>
</dbReference>
<feature type="transmembrane region" description="Helical" evidence="6">
    <location>
        <begin position="87"/>
        <end position="110"/>
    </location>
</feature>
<dbReference type="EMBL" id="SMBP01000031">
    <property type="protein sequence ID" value="TCU52850.1"/>
    <property type="molecule type" value="Genomic_DNA"/>
</dbReference>
<reference evidence="8 9" key="1">
    <citation type="submission" date="2019-03" db="EMBL/GenBank/DDBJ databases">
        <title>Genomic Encyclopedia of Type Strains, Phase IV (KMG-IV): sequencing the most valuable type-strain genomes for metagenomic binning, comparative biology and taxonomic classification.</title>
        <authorList>
            <person name="Goeker M."/>
        </authorList>
    </citation>
    <scope>NUCLEOTIDE SEQUENCE [LARGE SCALE GENOMIC DNA]</scope>
    <source>
        <strain evidence="8 9">DSM 29481</strain>
    </source>
</reference>
<dbReference type="InterPro" id="IPR051461">
    <property type="entry name" value="UPF0750_membrane"/>
</dbReference>
<dbReference type="PANTHER" id="PTHR33545:SF5">
    <property type="entry name" value="UPF0750 MEMBRANE PROTEIN YITT"/>
    <property type="match status" value="1"/>
</dbReference>
<dbReference type="RefSeq" id="WP_119983209.1">
    <property type="nucleotide sequence ID" value="NZ_JADPGE010000007.1"/>
</dbReference>
<dbReference type="CDD" id="cd16380">
    <property type="entry name" value="YitT_C"/>
    <property type="match status" value="1"/>
</dbReference>
<comment type="caution">
    <text evidence="8">The sequence shown here is derived from an EMBL/GenBank/DDBJ whole genome shotgun (WGS) entry which is preliminary data.</text>
</comment>
<gene>
    <name evidence="8" type="ORF">EDD61_13116</name>
</gene>